<feature type="domain" description="Periplasmic binding protein" evidence="5">
    <location>
        <begin position="46"/>
        <end position="306"/>
    </location>
</feature>
<evidence type="ECO:0000313" key="6">
    <source>
        <dbReference type="EMBL" id="GFO88116.1"/>
    </source>
</evidence>
<evidence type="ECO:0000256" key="4">
    <source>
        <dbReference type="SAM" id="SignalP"/>
    </source>
</evidence>
<dbReference type="InterPro" id="IPR028082">
    <property type="entry name" value="Peripla_BP_I"/>
</dbReference>
<dbReference type="PANTHER" id="PTHR46847">
    <property type="entry name" value="D-ALLOSE-BINDING PERIPLASMIC PROTEIN-RELATED"/>
    <property type="match status" value="1"/>
</dbReference>
<dbReference type="EMBL" id="BLYJ01000013">
    <property type="protein sequence ID" value="GFO88116.1"/>
    <property type="molecule type" value="Genomic_DNA"/>
</dbReference>
<dbReference type="Gene3D" id="3.40.50.2300">
    <property type="match status" value="2"/>
</dbReference>
<keyword evidence="7" id="KW-1185">Reference proteome</keyword>
<protein>
    <submittedName>
        <fullName evidence="6">ABC transporter substrate-binding protein</fullName>
    </submittedName>
</protein>
<comment type="caution">
    <text evidence="6">The sequence shown here is derived from an EMBL/GenBank/DDBJ whole genome shotgun (WGS) entry which is preliminary data.</text>
</comment>
<dbReference type="CDD" id="cd01536">
    <property type="entry name" value="PBP1_ABC_sugar_binding-like"/>
    <property type="match status" value="1"/>
</dbReference>
<comment type="subcellular location">
    <subcellularLocation>
        <location evidence="1">Cell envelope</location>
    </subcellularLocation>
</comment>
<dbReference type="InterPro" id="IPR025997">
    <property type="entry name" value="SBP_2_dom"/>
</dbReference>
<gene>
    <name evidence="6" type="ORF">BUFA31_12800</name>
</gene>
<feature type="signal peptide" evidence="4">
    <location>
        <begin position="1"/>
        <end position="20"/>
    </location>
</feature>
<dbReference type="RefSeq" id="WP_188885994.1">
    <property type="nucleotide sequence ID" value="NZ_BLYJ01000013.1"/>
</dbReference>
<evidence type="ECO:0000256" key="1">
    <source>
        <dbReference type="ARBA" id="ARBA00004196"/>
    </source>
</evidence>
<reference evidence="6 7" key="1">
    <citation type="submission" date="2020-06" db="EMBL/GenBank/DDBJ databases">
        <title>Characterization of fructooligosaccharide metabolism and fructooligosaccharide-degrading enzymes in human commensal butyrate producers.</title>
        <authorList>
            <person name="Tanno H."/>
            <person name="Fujii T."/>
            <person name="Hirano K."/>
            <person name="Maeno S."/>
            <person name="Tonozuka T."/>
            <person name="Sakamoto M."/>
            <person name="Ohkuma M."/>
            <person name="Tochio T."/>
            <person name="Endo A."/>
        </authorList>
    </citation>
    <scope>NUCLEOTIDE SEQUENCE [LARGE SCALE GENOMIC DNA]</scope>
    <source>
        <strain evidence="6 7">JCM 31056</strain>
    </source>
</reference>
<dbReference type="PANTHER" id="PTHR46847:SF1">
    <property type="entry name" value="D-ALLOSE-BINDING PERIPLASMIC PROTEIN-RELATED"/>
    <property type="match status" value="1"/>
</dbReference>
<dbReference type="Pfam" id="PF13407">
    <property type="entry name" value="Peripla_BP_4"/>
    <property type="match status" value="1"/>
</dbReference>
<evidence type="ECO:0000313" key="7">
    <source>
        <dbReference type="Proteomes" id="UP000620147"/>
    </source>
</evidence>
<dbReference type="SUPFAM" id="SSF53822">
    <property type="entry name" value="Periplasmic binding protein-like I"/>
    <property type="match status" value="1"/>
</dbReference>
<dbReference type="PROSITE" id="PS51257">
    <property type="entry name" value="PROKAR_LIPOPROTEIN"/>
    <property type="match status" value="1"/>
</dbReference>
<proteinExistence type="inferred from homology"/>
<name>A0ABQ1DZH0_9FIRM</name>
<dbReference type="Proteomes" id="UP000620147">
    <property type="component" value="Unassembled WGS sequence"/>
</dbReference>
<sequence length="337" mass="34693">MKKRLLAALVSGALMMSALAGCGGSTAQTNNGGDTADQTTQQDYHIKVILKTLASEYWQYVGNGCKQAGKDLGVTVDVLGASSETAYDEQLSMIETTLSANDCDAMVVAPLQAETVATQIANTDLPIVAIDTAIDSDKVLSFVGFNNEELAAMGGKAAVEAAKDKGWDKITAIGIMGVQGDSTSEARIAGFKQGIAEAGGEYLSAETQYADSVADKAVTCMEAIIQAHPEGVSIIVANNDDMAAGAARAAAAFPAYKNTIFVGIGGNLAGIDAILAGQETMTVAVDGYDVGYLGVQAAVDALNGKKLDEFIATDATVVTADNAAERRAEVEKRLGTS</sequence>
<comment type="similarity">
    <text evidence="2">Belongs to the bacterial solute-binding protein 2 family.</text>
</comment>
<accession>A0ABQ1DZH0</accession>
<evidence type="ECO:0000256" key="2">
    <source>
        <dbReference type="ARBA" id="ARBA00007639"/>
    </source>
</evidence>
<evidence type="ECO:0000256" key="3">
    <source>
        <dbReference type="ARBA" id="ARBA00022729"/>
    </source>
</evidence>
<feature type="chain" id="PRO_5046848867" evidence="4">
    <location>
        <begin position="21"/>
        <end position="337"/>
    </location>
</feature>
<keyword evidence="3 4" id="KW-0732">Signal</keyword>
<organism evidence="6 7">
    <name type="scientific">Butyricicoccus faecihominis</name>
    <dbReference type="NCBI Taxonomy" id="1712515"/>
    <lineage>
        <taxon>Bacteria</taxon>
        <taxon>Bacillati</taxon>
        <taxon>Bacillota</taxon>
        <taxon>Clostridia</taxon>
        <taxon>Eubacteriales</taxon>
        <taxon>Butyricicoccaceae</taxon>
        <taxon>Butyricicoccus</taxon>
    </lineage>
</organism>
<evidence type="ECO:0000259" key="5">
    <source>
        <dbReference type="Pfam" id="PF13407"/>
    </source>
</evidence>